<dbReference type="Proteomes" id="UP000676853">
    <property type="component" value="Unassembled WGS sequence"/>
</dbReference>
<feature type="region of interest" description="Disordered" evidence="1">
    <location>
        <begin position="113"/>
        <end position="133"/>
    </location>
</feature>
<comment type="caution">
    <text evidence="3">The sequence shown here is derived from an EMBL/GenBank/DDBJ whole genome shotgun (WGS) entry which is preliminary data.</text>
</comment>
<dbReference type="RefSeq" id="WP_212553619.1">
    <property type="nucleotide sequence ID" value="NZ_JAGXOE010000018.1"/>
</dbReference>
<feature type="chain" id="PRO_5047172931" evidence="2">
    <location>
        <begin position="28"/>
        <end position="148"/>
    </location>
</feature>
<accession>A0ABS5NBD3</accession>
<evidence type="ECO:0000313" key="3">
    <source>
        <dbReference type="EMBL" id="MBS4101578.1"/>
    </source>
</evidence>
<keyword evidence="4" id="KW-1185">Reference proteome</keyword>
<sequence>MHTTSLRITGILCGAAALMAVGAPASATPPTPGDSHDVVVCRAPNIEVSAGNRTLPAGTVAIKVWQDLGPLYVGVVMPTTVSVDWENLRTGAHGHLDGSANNVVELTARTGSGPVRITGRAESRTKTPGPIGIPITPNGRCDGRFTVA</sequence>
<organism evidence="3 4">
    <name type="scientific">Tsukamurella paurometabola</name>
    <name type="common">Corynebacterium paurometabolum</name>
    <dbReference type="NCBI Taxonomy" id="2061"/>
    <lineage>
        <taxon>Bacteria</taxon>
        <taxon>Bacillati</taxon>
        <taxon>Actinomycetota</taxon>
        <taxon>Actinomycetes</taxon>
        <taxon>Mycobacteriales</taxon>
        <taxon>Tsukamurellaceae</taxon>
        <taxon>Tsukamurella</taxon>
    </lineage>
</organism>
<evidence type="ECO:0000313" key="4">
    <source>
        <dbReference type="Proteomes" id="UP000676853"/>
    </source>
</evidence>
<proteinExistence type="predicted"/>
<reference evidence="3 4" key="1">
    <citation type="submission" date="2021-04" db="EMBL/GenBank/DDBJ databases">
        <title>Whole genome sequence analysis of a thiophenic sulfur metabolizing bacteria.</title>
        <authorList>
            <person name="Akhtar N."/>
            <person name="Akram J."/>
            <person name="Aslam A."/>
        </authorList>
    </citation>
    <scope>NUCLEOTIDE SEQUENCE [LARGE SCALE GENOMIC DNA]</scope>
    <source>
        <strain evidence="3 4">3OW</strain>
    </source>
</reference>
<gene>
    <name evidence="3" type="ORF">KFZ73_10010</name>
</gene>
<evidence type="ECO:0000256" key="2">
    <source>
        <dbReference type="SAM" id="SignalP"/>
    </source>
</evidence>
<feature type="signal peptide" evidence="2">
    <location>
        <begin position="1"/>
        <end position="27"/>
    </location>
</feature>
<dbReference type="EMBL" id="JAGXOE010000018">
    <property type="protein sequence ID" value="MBS4101578.1"/>
    <property type="molecule type" value="Genomic_DNA"/>
</dbReference>
<evidence type="ECO:0000256" key="1">
    <source>
        <dbReference type="SAM" id="MobiDB-lite"/>
    </source>
</evidence>
<name>A0ABS5NBD3_TSUPA</name>
<keyword evidence="2" id="KW-0732">Signal</keyword>
<protein>
    <submittedName>
        <fullName evidence="3">Uncharacterized protein</fullName>
    </submittedName>
</protein>